<evidence type="ECO:0000313" key="2">
    <source>
        <dbReference type="Proteomes" id="UP000830768"/>
    </source>
</evidence>
<protein>
    <submittedName>
        <fullName evidence="1">Uncharacterized protein</fullName>
    </submittedName>
</protein>
<keyword evidence="2" id="KW-1185">Reference proteome</keyword>
<reference evidence="1" key="1">
    <citation type="submission" date="2021-11" db="EMBL/GenBank/DDBJ databases">
        <title>Fusarium solani-melongenae Genome sequencing and assembly.</title>
        <authorList>
            <person name="Xie S."/>
            <person name="Huang L."/>
            <person name="Zhang X."/>
        </authorList>
    </citation>
    <scope>NUCLEOTIDE SEQUENCE</scope>
    <source>
        <strain evidence="1">CRI 24-3</strain>
    </source>
</reference>
<evidence type="ECO:0000313" key="1">
    <source>
        <dbReference type="EMBL" id="UPK92969.1"/>
    </source>
</evidence>
<organism evidence="1 2">
    <name type="scientific">Fusarium solani subsp. cucurbitae</name>
    <name type="common">Neocosmosporum cucurbitae</name>
    <dbReference type="NCBI Taxonomy" id="2747967"/>
    <lineage>
        <taxon>Eukaryota</taxon>
        <taxon>Fungi</taxon>
        <taxon>Dikarya</taxon>
        <taxon>Ascomycota</taxon>
        <taxon>Pezizomycotina</taxon>
        <taxon>Sordariomycetes</taxon>
        <taxon>Hypocreomycetidae</taxon>
        <taxon>Hypocreales</taxon>
        <taxon>Nectriaceae</taxon>
        <taxon>Fusarium</taxon>
        <taxon>Fusarium solani species complex</taxon>
    </lineage>
</organism>
<dbReference type="Proteomes" id="UP000830768">
    <property type="component" value="Chromosome 3"/>
</dbReference>
<proteinExistence type="predicted"/>
<gene>
    <name evidence="1" type="ORF">LCI18_003904</name>
</gene>
<sequence length="659" mass="73990">MGSVLETNGNHGSLKLTKPGQTFAEIEERYKKEHDKRLRADGRAQFTDLYSLPKFRRFKQDPWADLSAYETLPRPSDGDREEILIMGTGIAAIVFAVRLLEAGFKKDDMRFVDTAAGFGGTWYWNRYPGLMCDVESYIYMPLLEETGYIPKHKYASGNELREQCERIAKKYGLSDKTWFRTRMIDAIWDDNAKDWEIKLAEQLGDGQERPAVTVRSRYLILTTGLMLIPQVPRIKGVETFAGDCFHAARWDYNVTGGTAEKPVLEKLRGKRVGIIGTGASSVQILPELAKYADSVHIFQRTPSSVDVRGNHATDVEWFRKSVGNKPGWWADRCLNFTSFLNNMEPRPEVDLVNDGWTSMPSYSALNGASSFDPKTPEEIQAYYNYLRELDLKRQSKIRDRVDVLVKNPTVAAKLKPWYAGFCKRPCFHDEYLQTFNKPNVKLVDTDGRGVDEICETGLIVQGQHYDVDILILATGYKSPFLYSPPGRVGVKITGRNLVDLDEKWTNAVTTLHGIMSHDFPNMFWSGFIHAGGSPNYTYTVNQGAIQVAHLMAAGLKSSGSVTPQGLPYKYNFTVEATAKGEEDWSQAVVSHAHLLGATAGCTPSYINAEGELDGVSDPVQLARMARNATWGKGQADFDRIMEEWRAQGDFQGVDIKLTS</sequence>
<name>A0ACD3YVG9_FUSSC</name>
<accession>A0ACD3YVG9</accession>
<dbReference type="EMBL" id="CP090032">
    <property type="protein sequence ID" value="UPK92969.1"/>
    <property type="molecule type" value="Genomic_DNA"/>
</dbReference>